<organism evidence="7 8">
    <name type="scientific">Dactylosporangium sucinum</name>
    <dbReference type="NCBI Taxonomy" id="1424081"/>
    <lineage>
        <taxon>Bacteria</taxon>
        <taxon>Bacillati</taxon>
        <taxon>Actinomycetota</taxon>
        <taxon>Actinomycetes</taxon>
        <taxon>Micromonosporales</taxon>
        <taxon>Micromonosporaceae</taxon>
        <taxon>Dactylosporangium</taxon>
    </lineage>
</organism>
<keyword evidence="3" id="KW-0378">Hydrolase</keyword>
<comment type="cofactor">
    <cofactor evidence="1">
        <name>Zn(2+)</name>
        <dbReference type="ChEBI" id="CHEBI:29105"/>
    </cofactor>
</comment>
<accession>A0A917TT20</accession>
<evidence type="ECO:0000313" key="8">
    <source>
        <dbReference type="Proteomes" id="UP000642070"/>
    </source>
</evidence>
<dbReference type="InterPro" id="IPR043795">
    <property type="entry name" value="N-alpha-Ac-DABA-like"/>
</dbReference>
<dbReference type="GO" id="GO:0016788">
    <property type="term" value="F:hydrolase activity, acting on ester bonds"/>
    <property type="evidence" value="ECO:0007669"/>
    <property type="project" value="InterPro"/>
</dbReference>
<dbReference type="RefSeq" id="WP_190251561.1">
    <property type="nucleotide sequence ID" value="NZ_BMPI01000019.1"/>
</dbReference>
<feature type="region of interest" description="Disordered" evidence="5">
    <location>
        <begin position="78"/>
        <end position="103"/>
    </location>
</feature>
<evidence type="ECO:0000256" key="2">
    <source>
        <dbReference type="ARBA" id="ARBA00022723"/>
    </source>
</evidence>
<name>A0A917TT20_9ACTN</name>
<proteinExistence type="predicted"/>
<evidence type="ECO:0000313" key="7">
    <source>
        <dbReference type="EMBL" id="GGM35906.1"/>
    </source>
</evidence>
<dbReference type="Proteomes" id="UP000642070">
    <property type="component" value="Unassembled WGS sequence"/>
</dbReference>
<gene>
    <name evidence="7" type="ORF">GCM10007977_041700</name>
</gene>
<dbReference type="PANTHER" id="PTHR37326">
    <property type="entry name" value="BLL3975 PROTEIN"/>
    <property type="match status" value="1"/>
</dbReference>
<dbReference type="InterPro" id="IPR055438">
    <property type="entry name" value="AstE_AspA_cat"/>
</dbReference>
<dbReference type="CDD" id="cd06230">
    <property type="entry name" value="M14_ASTE_ASPA_like"/>
    <property type="match status" value="1"/>
</dbReference>
<dbReference type="EMBL" id="BMPI01000019">
    <property type="protein sequence ID" value="GGM35906.1"/>
    <property type="molecule type" value="Genomic_DNA"/>
</dbReference>
<dbReference type="Gene3D" id="3.40.630.10">
    <property type="entry name" value="Zn peptidases"/>
    <property type="match status" value="1"/>
</dbReference>
<comment type="caution">
    <text evidence="7">The sequence shown here is derived from an EMBL/GenBank/DDBJ whole genome shotgun (WGS) entry which is preliminary data.</text>
</comment>
<feature type="domain" description="Succinylglutamate desuccinylase/Aspartoacylase catalytic" evidence="6">
    <location>
        <begin position="29"/>
        <end position="214"/>
    </location>
</feature>
<protein>
    <recommendedName>
        <fullName evidence="6">Succinylglutamate desuccinylase/Aspartoacylase catalytic domain-containing protein</fullName>
    </recommendedName>
</protein>
<evidence type="ECO:0000256" key="5">
    <source>
        <dbReference type="SAM" id="MobiDB-lite"/>
    </source>
</evidence>
<feature type="region of interest" description="Disordered" evidence="5">
    <location>
        <begin position="1"/>
        <end position="26"/>
    </location>
</feature>
<dbReference type="PANTHER" id="PTHR37326:SF1">
    <property type="entry name" value="BLL3975 PROTEIN"/>
    <property type="match status" value="1"/>
</dbReference>
<reference evidence="7" key="1">
    <citation type="journal article" date="2014" name="Int. J. Syst. Evol. Microbiol.">
        <title>Complete genome sequence of Corynebacterium casei LMG S-19264T (=DSM 44701T), isolated from a smear-ripened cheese.</title>
        <authorList>
            <consortium name="US DOE Joint Genome Institute (JGI-PGF)"/>
            <person name="Walter F."/>
            <person name="Albersmeier A."/>
            <person name="Kalinowski J."/>
            <person name="Ruckert C."/>
        </authorList>
    </citation>
    <scope>NUCLEOTIDE SEQUENCE</scope>
    <source>
        <strain evidence="7">JCM 19831</strain>
    </source>
</reference>
<evidence type="ECO:0000256" key="4">
    <source>
        <dbReference type="ARBA" id="ARBA00022833"/>
    </source>
</evidence>
<dbReference type="InterPro" id="IPR053138">
    <property type="entry name" value="N-alpha-Ac-DABA_deacetylase"/>
</dbReference>
<dbReference type="GO" id="GO:0046872">
    <property type="term" value="F:metal ion binding"/>
    <property type="evidence" value="ECO:0007669"/>
    <property type="project" value="UniProtKB-KW"/>
</dbReference>
<sequence>MTGAWSSERLTAGDGGPGVTVHELDSGRDGPSVLVLGGVHGNEVGGIVGAGRLTTGPLDLRAGRLRVVPVTHEAAFEADSRTGPGDGGNLARSFPGDPAGTPTQRLAALVGDRLIRGSDVLVDLHTSTPATDMPFFAGGLDDGGPAATTGVALAVAFGAGIVWTHGSLGPGRTLTLARELGIPAIYVESPGGGVLDRARLDGYTGGVRNVLAHLGMLAAEAPPARPGLWLHGDGDTDSFTVTPAAGLFLPEVALLDRVERGQRVGSVLDPRGRELAVVAAPEAGHVATLQRSAVVAAGTPVVGVAPARPPVLGRPSDAVYARAVAG</sequence>
<dbReference type="GO" id="GO:0016811">
    <property type="term" value="F:hydrolase activity, acting on carbon-nitrogen (but not peptide) bonds, in linear amides"/>
    <property type="evidence" value="ECO:0007669"/>
    <property type="project" value="InterPro"/>
</dbReference>
<dbReference type="PIRSF" id="PIRSF039012">
    <property type="entry name" value="ASP"/>
    <property type="match status" value="1"/>
</dbReference>
<reference evidence="7" key="2">
    <citation type="submission" date="2020-09" db="EMBL/GenBank/DDBJ databases">
        <authorList>
            <person name="Sun Q."/>
            <person name="Ohkuma M."/>
        </authorList>
    </citation>
    <scope>NUCLEOTIDE SEQUENCE</scope>
    <source>
        <strain evidence="7">JCM 19831</strain>
    </source>
</reference>
<dbReference type="SUPFAM" id="SSF53187">
    <property type="entry name" value="Zn-dependent exopeptidases"/>
    <property type="match status" value="1"/>
</dbReference>
<keyword evidence="4" id="KW-0862">Zinc</keyword>
<keyword evidence="2" id="KW-0479">Metal-binding</keyword>
<evidence type="ECO:0000259" key="6">
    <source>
        <dbReference type="Pfam" id="PF24827"/>
    </source>
</evidence>
<keyword evidence="8" id="KW-1185">Reference proteome</keyword>
<evidence type="ECO:0000256" key="3">
    <source>
        <dbReference type="ARBA" id="ARBA00022801"/>
    </source>
</evidence>
<dbReference type="Pfam" id="PF24827">
    <property type="entry name" value="AstE_AspA_cat"/>
    <property type="match status" value="1"/>
</dbReference>
<dbReference type="AlphaFoldDB" id="A0A917TT20"/>
<evidence type="ECO:0000256" key="1">
    <source>
        <dbReference type="ARBA" id="ARBA00001947"/>
    </source>
</evidence>